<comment type="caution">
    <text evidence="3">The sequence shown here is derived from an EMBL/GenBank/DDBJ whole genome shotgun (WGS) entry which is preliminary data.</text>
</comment>
<evidence type="ECO:0000313" key="3">
    <source>
        <dbReference type="EMBL" id="GEL21822.1"/>
    </source>
</evidence>
<protein>
    <submittedName>
        <fullName evidence="3">Uncharacterized protein</fullName>
    </submittedName>
</protein>
<name>A0A511DAI9_9PSEU</name>
<feature type="compositionally biased region" description="Low complexity" evidence="1">
    <location>
        <begin position="96"/>
        <end position="105"/>
    </location>
</feature>
<evidence type="ECO:0000256" key="2">
    <source>
        <dbReference type="SAM" id="Phobius"/>
    </source>
</evidence>
<gene>
    <name evidence="3" type="ORF">PSU4_07760</name>
</gene>
<evidence type="ECO:0000313" key="4">
    <source>
        <dbReference type="Proteomes" id="UP000321685"/>
    </source>
</evidence>
<organism evidence="3 4">
    <name type="scientific">Pseudonocardia sulfidoxydans NBRC 16205</name>
    <dbReference type="NCBI Taxonomy" id="1223511"/>
    <lineage>
        <taxon>Bacteria</taxon>
        <taxon>Bacillati</taxon>
        <taxon>Actinomycetota</taxon>
        <taxon>Actinomycetes</taxon>
        <taxon>Pseudonocardiales</taxon>
        <taxon>Pseudonocardiaceae</taxon>
        <taxon>Pseudonocardia</taxon>
    </lineage>
</organism>
<dbReference type="Proteomes" id="UP000321685">
    <property type="component" value="Unassembled WGS sequence"/>
</dbReference>
<feature type="region of interest" description="Disordered" evidence="1">
    <location>
        <begin position="69"/>
        <end position="111"/>
    </location>
</feature>
<accession>A0A511DAI9</accession>
<feature type="compositionally biased region" description="Basic residues" evidence="1">
    <location>
        <begin position="75"/>
        <end position="95"/>
    </location>
</feature>
<keyword evidence="4" id="KW-1185">Reference proteome</keyword>
<reference evidence="3 4" key="1">
    <citation type="submission" date="2019-07" db="EMBL/GenBank/DDBJ databases">
        <title>Whole genome shotgun sequence of Pseudonocardia sulfidoxydans NBRC 16205.</title>
        <authorList>
            <person name="Hosoyama A."/>
            <person name="Uohara A."/>
            <person name="Ohji S."/>
            <person name="Ichikawa N."/>
        </authorList>
    </citation>
    <scope>NUCLEOTIDE SEQUENCE [LARGE SCALE GENOMIC DNA]</scope>
    <source>
        <strain evidence="3 4">NBRC 16205</strain>
    </source>
</reference>
<keyword evidence="2" id="KW-1133">Transmembrane helix</keyword>
<feature type="transmembrane region" description="Helical" evidence="2">
    <location>
        <begin position="20"/>
        <end position="38"/>
    </location>
</feature>
<keyword evidence="2" id="KW-0472">Membrane</keyword>
<keyword evidence="2" id="KW-0812">Transmembrane</keyword>
<dbReference type="Gene3D" id="1.10.357.10">
    <property type="entry name" value="Tetracycline Repressor, domain 2"/>
    <property type="match status" value="1"/>
</dbReference>
<dbReference type="AlphaFoldDB" id="A0A511DAI9"/>
<proteinExistence type="predicted"/>
<dbReference type="EMBL" id="BJVJ01000004">
    <property type="protein sequence ID" value="GEL21822.1"/>
    <property type="molecule type" value="Genomic_DNA"/>
</dbReference>
<sequence>MYEAALGELALLDLGTAARMGFVNTVLGHVLGSGLALLEERSMRATADLATAADLDRAVGPYLARVAAAGAHPRTSARGRPTRTGWPRHHRRSRRSSTGCSTGSRPCREWQ</sequence>
<evidence type="ECO:0000256" key="1">
    <source>
        <dbReference type="SAM" id="MobiDB-lite"/>
    </source>
</evidence>